<evidence type="ECO:0000313" key="5">
    <source>
        <dbReference type="EMBL" id="MBA6154816.1"/>
    </source>
</evidence>
<evidence type="ECO:0000259" key="4">
    <source>
        <dbReference type="PROSITE" id="PS50110"/>
    </source>
</evidence>
<gene>
    <name evidence="5" type="ORF">H3Z82_19015</name>
</gene>
<feature type="domain" description="Response regulatory" evidence="4">
    <location>
        <begin position="48"/>
        <end position="166"/>
    </location>
</feature>
<comment type="caution">
    <text evidence="5">The sequence shown here is derived from an EMBL/GenBank/DDBJ whole genome shotgun (WGS) entry which is preliminary data.</text>
</comment>
<dbReference type="InterPro" id="IPR001789">
    <property type="entry name" value="Sig_transdc_resp-reg_receiver"/>
</dbReference>
<organism evidence="5 6">
    <name type="scientific">Gelidibacter maritimus</name>
    <dbReference type="NCBI Taxonomy" id="2761487"/>
    <lineage>
        <taxon>Bacteria</taxon>
        <taxon>Pseudomonadati</taxon>
        <taxon>Bacteroidota</taxon>
        <taxon>Flavobacteriia</taxon>
        <taxon>Flavobacteriales</taxon>
        <taxon>Flavobacteriaceae</taxon>
        <taxon>Gelidibacter</taxon>
    </lineage>
</organism>
<evidence type="ECO:0000256" key="3">
    <source>
        <dbReference type="PROSITE-ProRule" id="PRU00169"/>
    </source>
</evidence>
<dbReference type="PANTHER" id="PTHR45339:SF1">
    <property type="entry name" value="HYBRID SIGNAL TRANSDUCTION HISTIDINE KINASE J"/>
    <property type="match status" value="1"/>
</dbReference>
<dbReference type="CDD" id="cd17546">
    <property type="entry name" value="REC_hyHK_CKI1_RcsC-like"/>
    <property type="match status" value="1"/>
</dbReference>
<dbReference type="InterPro" id="IPR011006">
    <property type="entry name" value="CheY-like_superfamily"/>
</dbReference>
<dbReference type="Proteomes" id="UP000541857">
    <property type="component" value="Unassembled WGS sequence"/>
</dbReference>
<dbReference type="GO" id="GO:0000160">
    <property type="term" value="P:phosphorelay signal transduction system"/>
    <property type="evidence" value="ECO:0007669"/>
    <property type="project" value="UniProtKB-KW"/>
</dbReference>
<dbReference type="EMBL" id="JACGLT010000029">
    <property type="protein sequence ID" value="MBA6154816.1"/>
    <property type="molecule type" value="Genomic_DNA"/>
</dbReference>
<dbReference type="AlphaFoldDB" id="A0A7W2M8R1"/>
<accession>A0A7W2M8R1</accession>
<reference evidence="5 6" key="1">
    <citation type="submission" date="2020-07" db="EMBL/GenBank/DDBJ databases">
        <title>Bacterium isolated from marine sediment.</title>
        <authorList>
            <person name="Shang D."/>
        </authorList>
    </citation>
    <scope>NUCLEOTIDE SEQUENCE [LARGE SCALE GENOMIC DNA]</scope>
    <source>
        <strain evidence="5 6">F6074</strain>
    </source>
</reference>
<keyword evidence="1 3" id="KW-0597">Phosphoprotein</keyword>
<feature type="modified residue" description="4-aspartylphosphate" evidence="3">
    <location>
        <position position="97"/>
    </location>
</feature>
<dbReference type="PROSITE" id="PS50110">
    <property type="entry name" value="RESPONSE_REGULATORY"/>
    <property type="match status" value="1"/>
</dbReference>
<evidence type="ECO:0000256" key="2">
    <source>
        <dbReference type="ARBA" id="ARBA00023012"/>
    </source>
</evidence>
<proteinExistence type="predicted"/>
<name>A0A7W2M8R1_9FLAO</name>
<dbReference type="PANTHER" id="PTHR45339">
    <property type="entry name" value="HYBRID SIGNAL TRANSDUCTION HISTIDINE KINASE J"/>
    <property type="match status" value="1"/>
</dbReference>
<keyword evidence="2" id="KW-0902">Two-component regulatory system</keyword>
<sequence>MFNSQIELVSKPNVGTKILFDVVFNYESLPKTMVVDGMNQESDLGHLRILVVEDNEVNKLVIKQTLQRWNVLPVIVDNGAIAVQKIEEETFDLILMDLFMPVMDGFQATAAIRKLRDPMKSSIPIIALTAQVDENMVQKVLNATMNDFLSKPFDPNHLLEKLKMIADRNVELYS</sequence>
<keyword evidence="6" id="KW-1185">Reference proteome</keyword>
<dbReference type="RefSeq" id="WP_182207067.1">
    <property type="nucleotide sequence ID" value="NZ_JACGLT010000029.1"/>
</dbReference>
<dbReference type="SUPFAM" id="SSF52172">
    <property type="entry name" value="CheY-like"/>
    <property type="match status" value="1"/>
</dbReference>
<evidence type="ECO:0000256" key="1">
    <source>
        <dbReference type="ARBA" id="ARBA00022553"/>
    </source>
</evidence>
<evidence type="ECO:0000313" key="6">
    <source>
        <dbReference type="Proteomes" id="UP000541857"/>
    </source>
</evidence>
<protein>
    <submittedName>
        <fullName evidence="5">Response regulator</fullName>
    </submittedName>
</protein>
<dbReference type="Gene3D" id="3.40.50.2300">
    <property type="match status" value="1"/>
</dbReference>
<dbReference type="SMART" id="SM00448">
    <property type="entry name" value="REC"/>
    <property type="match status" value="1"/>
</dbReference>
<dbReference type="Pfam" id="PF00072">
    <property type="entry name" value="Response_reg"/>
    <property type="match status" value="1"/>
</dbReference>